<accession>A0ACB7YV08</accession>
<reference evidence="1 2" key="1">
    <citation type="journal article" date="2021" name="Hortic Res">
        <title>High-quality reference genome and annotation aids understanding of berry development for evergreen blueberry (Vaccinium darrowii).</title>
        <authorList>
            <person name="Yu J."/>
            <person name="Hulse-Kemp A.M."/>
            <person name="Babiker E."/>
            <person name="Staton M."/>
        </authorList>
    </citation>
    <scope>NUCLEOTIDE SEQUENCE [LARGE SCALE GENOMIC DNA]</scope>
    <source>
        <strain evidence="2">cv. NJ 8807/NJ 8810</strain>
        <tissue evidence="1">Young leaf</tissue>
    </source>
</reference>
<keyword evidence="2" id="KW-1185">Reference proteome</keyword>
<evidence type="ECO:0000313" key="2">
    <source>
        <dbReference type="Proteomes" id="UP000828048"/>
    </source>
</evidence>
<protein>
    <submittedName>
        <fullName evidence="1">Uncharacterized protein</fullName>
    </submittedName>
</protein>
<dbReference type="EMBL" id="CM037153">
    <property type="protein sequence ID" value="KAH7857108.1"/>
    <property type="molecule type" value="Genomic_DNA"/>
</dbReference>
<gene>
    <name evidence="1" type="ORF">Vadar_009082</name>
</gene>
<dbReference type="Proteomes" id="UP000828048">
    <property type="component" value="Chromosome 3"/>
</dbReference>
<organism evidence="1 2">
    <name type="scientific">Vaccinium darrowii</name>
    <dbReference type="NCBI Taxonomy" id="229202"/>
    <lineage>
        <taxon>Eukaryota</taxon>
        <taxon>Viridiplantae</taxon>
        <taxon>Streptophyta</taxon>
        <taxon>Embryophyta</taxon>
        <taxon>Tracheophyta</taxon>
        <taxon>Spermatophyta</taxon>
        <taxon>Magnoliopsida</taxon>
        <taxon>eudicotyledons</taxon>
        <taxon>Gunneridae</taxon>
        <taxon>Pentapetalae</taxon>
        <taxon>asterids</taxon>
        <taxon>Ericales</taxon>
        <taxon>Ericaceae</taxon>
        <taxon>Vaccinioideae</taxon>
        <taxon>Vaccinieae</taxon>
        <taxon>Vaccinium</taxon>
    </lineage>
</organism>
<comment type="caution">
    <text evidence="1">The sequence shown here is derived from an EMBL/GenBank/DDBJ whole genome shotgun (WGS) entry which is preliminary data.</text>
</comment>
<evidence type="ECO:0000313" key="1">
    <source>
        <dbReference type="EMBL" id="KAH7857108.1"/>
    </source>
</evidence>
<proteinExistence type="predicted"/>
<name>A0ACB7YV08_9ERIC</name>
<sequence>MTATTGSKSPSSPSSPQPRRSRFQLSSTSSKRRRRSWSPRSPSPSSGQRSRSRSWSPAFSSFKTEEAKTLYMFFSFVGSPIAYGLYAINVPSPILPLPPLQPCNQLSELNKTIYPILELRERDYAESMCCVELESKLYLLGGMLRGPPPDPLHWNDPHMFTFPTDVFVLDLATISTNTDATARQESELLRKGTAMNAGKALPYAFVAYRKIYALGTARWVNLPLFEVFDLDSNNWSLLLDHPIRGNISSHALVEKKVFLVTMDGNVYSYDLDTFEWVNFSSYSTGHCPFYGRGEIVEDTIYAIYSNTVAAIRLTCGSKPELRAKGVFERVALMSRSSDAGEVIGSRLQANAGCANLIHLGNRIFCYVLPVSRSHPEIPQCTHMTDDENLDVSMIIFEALKEMYAGSSSGIDMTFFQSKLIRSAQYVARSKGGACLGDNVLLCCGMISTNAREVQ</sequence>